<dbReference type="HOGENOM" id="CLU_3352299_0_0_9"/>
<comment type="caution">
    <text evidence="1">The sequence shown here is derived from an EMBL/GenBank/DDBJ whole genome shotgun (WGS) entry which is preliminary data.</text>
</comment>
<evidence type="ECO:0000313" key="2">
    <source>
        <dbReference type="Proteomes" id="UP000011747"/>
    </source>
</evidence>
<dbReference type="EMBL" id="ACWF01000075">
    <property type="protein sequence ID" value="EHL78382.1"/>
    <property type="molecule type" value="Genomic_DNA"/>
</dbReference>
<reference evidence="1 2" key="1">
    <citation type="submission" date="2011-09" db="EMBL/GenBank/DDBJ databases">
        <title>The Genome Sequence of Bacillus smithii 7_3_47FAA.</title>
        <authorList>
            <consortium name="The Broad Institute Genome Sequencing Platform"/>
            <person name="Earl A."/>
            <person name="Ward D."/>
            <person name="Feldgarden M."/>
            <person name="Gevers D."/>
            <person name="Daigneault M."/>
            <person name="Strauss J."/>
            <person name="Allen-Vercoe E."/>
            <person name="Young S.K."/>
            <person name="Zeng Q."/>
            <person name="Gargeya S."/>
            <person name="Fitzgerald M."/>
            <person name="Haas B."/>
            <person name="Abouelleil A."/>
            <person name="Alvarado L."/>
            <person name="Arachchi H.M."/>
            <person name="Berlin A."/>
            <person name="Brown A."/>
            <person name="Chapman S.B."/>
            <person name="Chen Z."/>
            <person name="Dunbar C."/>
            <person name="Freedman E."/>
            <person name="Gearin G."/>
            <person name="Goldberg J."/>
            <person name="Griggs A."/>
            <person name="Gujja S."/>
            <person name="Heiman D."/>
            <person name="Howarth C."/>
            <person name="Larson L."/>
            <person name="Lui A."/>
            <person name="MacDonald P.J.P."/>
            <person name="Montmayeur A."/>
            <person name="Murphy C."/>
            <person name="Neiman D."/>
            <person name="Pearson M."/>
            <person name="Priest M."/>
            <person name="Roberts A."/>
            <person name="Saif S."/>
            <person name="Shea T."/>
            <person name="Shenoy N."/>
            <person name="Sisk P."/>
            <person name="Stolte C."/>
            <person name="Sykes S."/>
            <person name="Wortman J."/>
            <person name="Nusbaum C."/>
            <person name="Birren B."/>
        </authorList>
    </citation>
    <scope>NUCLEOTIDE SEQUENCE [LARGE SCALE GENOMIC DNA]</scope>
    <source>
        <strain evidence="1 2">7_3_47FAA</strain>
    </source>
</reference>
<sequence>PQVRYYVFCVQHDTLNAKGYSLLIVQSFRIVLDQFVL</sequence>
<organism evidence="1 2">
    <name type="scientific">Bacillus smithii 7_3_47FAA</name>
    <dbReference type="NCBI Taxonomy" id="665952"/>
    <lineage>
        <taxon>Bacteria</taxon>
        <taxon>Bacillati</taxon>
        <taxon>Bacillota</taxon>
        <taxon>Bacilli</taxon>
        <taxon>Bacillales</taxon>
        <taxon>Bacillaceae</taxon>
        <taxon>Bacillus</taxon>
    </lineage>
</organism>
<proteinExistence type="predicted"/>
<protein>
    <submittedName>
        <fullName evidence="1">Uncharacterized protein</fullName>
    </submittedName>
</protein>
<dbReference type="Proteomes" id="UP000011747">
    <property type="component" value="Unassembled WGS sequence"/>
</dbReference>
<name>G9QKD2_9BACI</name>
<accession>G9QKD2</accession>
<feature type="non-terminal residue" evidence="1">
    <location>
        <position position="1"/>
    </location>
</feature>
<evidence type="ECO:0000313" key="1">
    <source>
        <dbReference type="EMBL" id="EHL78382.1"/>
    </source>
</evidence>
<keyword evidence="2" id="KW-1185">Reference proteome</keyword>
<dbReference type="AlphaFoldDB" id="G9QKD2"/>
<gene>
    <name evidence="1" type="ORF">HMPREF1015_01671</name>
</gene>